<organism evidence="1">
    <name type="scientific">Caldiarchaeum subterraneum</name>
    <dbReference type="NCBI Taxonomy" id="311458"/>
    <lineage>
        <taxon>Archaea</taxon>
        <taxon>Nitrososphaerota</taxon>
        <taxon>Candidatus Caldarchaeales</taxon>
        <taxon>Candidatus Caldarchaeaceae</taxon>
        <taxon>Candidatus Caldarchaeum</taxon>
    </lineage>
</organism>
<sequence>MVRVVELREETELLEKLKNRFPHTSLRRYQADIANRVYESLSNGSSILLEGPTGLGKRL</sequence>
<comment type="caution">
    <text evidence="1">The sequence shown here is derived from an EMBL/GenBank/DDBJ whole genome shotgun (WGS) entry which is preliminary data.</text>
</comment>
<proteinExistence type="predicted"/>
<reference evidence="1" key="1">
    <citation type="journal article" date="2020" name="mSystems">
        <title>Genome- and Community-Level Interaction Insights into Carbon Utilization and Element Cycling Functions of Hydrothermarchaeota in Hydrothermal Sediment.</title>
        <authorList>
            <person name="Zhou Z."/>
            <person name="Liu Y."/>
            <person name="Xu W."/>
            <person name="Pan J."/>
            <person name="Luo Z.H."/>
            <person name="Li M."/>
        </authorList>
    </citation>
    <scope>NUCLEOTIDE SEQUENCE [LARGE SCALE GENOMIC DNA]</scope>
    <source>
        <strain evidence="1">SpSt-669</strain>
    </source>
</reference>
<accession>A0A7J3G756</accession>
<gene>
    <name evidence="1" type="ORF">ENU43_08080</name>
</gene>
<evidence type="ECO:0000313" key="1">
    <source>
        <dbReference type="EMBL" id="HGL41602.1"/>
    </source>
</evidence>
<dbReference type="EMBL" id="DTCM01000098">
    <property type="protein sequence ID" value="HGL41602.1"/>
    <property type="molecule type" value="Genomic_DNA"/>
</dbReference>
<protein>
    <recommendedName>
        <fullName evidence="2">ATP-dependent DNA helicase</fullName>
    </recommendedName>
</protein>
<dbReference type="SUPFAM" id="SSF52540">
    <property type="entry name" value="P-loop containing nucleoside triphosphate hydrolases"/>
    <property type="match status" value="1"/>
</dbReference>
<dbReference type="Gene3D" id="3.40.50.300">
    <property type="entry name" value="P-loop containing nucleotide triphosphate hydrolases"/>
    <property type="match status" value="1"/>
</dbReference>
<dbReference type="InterPro" id="IPR027417">
    <property type="entry name" value="P-loop_NTPase"/>
</dbReference>
<evidence type="ECO:0008006" key="2">
    <source>
        <dbReference type="Google" id="ProtNLM"/>
    </source>
</evidence>
<name>A0A7J3G756_CALS0</name>
<dbReference type="AlphaFoldDB" id="A0A7J3G756"/>